<evidence type="ECO:0000313" key="2">
    <source>
        <dbReference type="EMBL" id="KYQ57637.1"/>
    </source>
</evidence>
<protein>
    <recommendedName>
        <fullName evidence="4">Histone-lysine N-methyltransferase SETMAR</fullName>
    </recommendedName>
</protein>
<feature type="compositionally biased region" description="Basic and acidic residues" evidence="1">
    <location>
        <begin position="62"/>
        <end position="85"/>
    </location>
</feature>
<keyword evidence="3" id="KW-1185">Reference proteome</keyword>
<feature type="region of interest" description="Disordered" evidence="1">
    <location>
        <begin position="56"/>
        <end position="85"/>
    </location>
</feature>
<proteinExistence type="predicted"/>
<sequence>MIIPAHSSHLIQDFLTKHSIVQLHQSPYSPDVASCNFYDNRLLFPFTNKMALLKPAAQPAGENREEDPLSRWKEQERKSARDTHLSRRMLAPEVSAYVLGRRG</sequence>
<dbReference type="AlphaFoldDB" id="A0A151XBA8"/>
<name>A0A151XBA8_9HYME</name>
<gene>
    <name evidence="2" type="ORF">ALC60_03599</name>
</gene>
<evidence type="ECO:0000256" key="1">
    <source>
        <dbReference type="SAM" id="MobiDB-lite"/>
    </source>
</evidence>
<organism evidence="2 3">
    <name type="scientific">Mycetomoellerius zeteki</name>
    <dbReference type="NCBI Taxonomy" id="64791"/>
    <lineage>
        <taxon>Eukaryota</taxon>
        <taxon>Metazoa</taxon>
        <taxon>Ecdysozoa</taxon>
        <taxon>Arthropoda</taxon>
        <taxon>Hexapoda</taxon>
        <taxon>Insecta</taxon>
        <taxon>Pterygota</taxon>
        <taxon>Neoptera</taxon>
        <taxon>Endopterygota</taxon>
        <taxon>Hymenoptera</taxon>
        <taxon>Apocrita</taxon>
        <taxon>Aculeata</taxon>
        <taxon>Formicoidea</taxon>
        <taxon>Formicidae</taxon>
        <taxon>Myrmicinae</taxon>
        <taxon>Mycetomoellerius</taxon>
    </lineage>
</organism>
<dbReference type="EMBL" id="KQ982335">
    <property type="protein sequence ID" value="KYQ57637.1"/>
    <property type="molecule type" value="Genomic_DNA"/>
</dbReference>
<evidence type="ECO:0000313" key="3">
    <source>
        <dbReference type="Proteomes" id="UP000075809"/>
    </source>
</evidence>
<accession>A0A151XBA8</accession>
<reference evidence="2 3" key="1">
    <citation type="submission" date="2015-09" db="EMBL/GenBank/DDBJ databases">
        <title>Trachymyrmex zeteki WGS genome.</title>
        <authorList>
            <person name="Nygaard S."/>
            <person name="Hu H."/>
            <person name="Boomsma J."/>
            <person name="Zhang G."/>
        </authorList>
    </citation>
    <scope>NUCLEOTIDE SEQUENCE [LARGE SCALE GENOMIC DNA]</scope>
    <source>
        <strain evidence="2">Tzet28-1</strain>
        <tissue evidence="2">Whole body</tissue>
    </source>
</reference>
<evidence type="ECO:0008006" key="4">
    <source>
        <dbReference type="Google" id="ProtNLM"/>
    </source>
</evidence>
<dbReference type="Proteomes" id="UP000075809">
    <property type="component" value="Unassembled WGS sequence"/>
</dbReference>